<feature type="non-terminal residue" evidence="1">
    <location>
        <position position="1"/>
    </location>
</feature>
<evidence type="ECO:0000313" key="1">
    <source>
        <dbReference type="EMBL" id="CAG8670817.1"/>
    </source>
</evidence>
<organism evidence="1 2">
    <name type="scientific">Scutellospora calospora</name>
    <dbReference type="NCBI Taxonomy" id="85575"/>
    <lineage>
        <taxon>Eukaryota</taxon>
        <taxon>Fungi</taxon>
        <taxon>Fungi incertae sedis</taxon>
        <taxon>Mucoromycota</taxon>
        <taxon>Glomeromycotina</taxon>
        <taxon>Glomeromycetes</taxon>
        <taxon>Diversisporales</taxon>
        <taxon>Gigasporaceae</taxon>
        <taxon>Scutellospora</taxon>
    </lineage>
</organism>
<sequence>DEPKTIAMSSTIMSDPNKENLETSSILVDSNPILVENNPSISVKVK</sequence>
<reference evidence="1" key="1">
    <citation type="submission" date="2021-06" db="EMBL/GenBank/DDBJ databases">
        <authorList>
            <person name="Kallberg Y."/>
            <person name="Tangrot J."/>
            <person name="Rosling A."/>
        </authorList>
    </citation>
    <scope>NUCLEOTIDE SEQUENCE</scope>
    <source>
        <strain evidence="1">AU212A</strain>
    </source>
</reference>
<proteinExistence type="predicted"/>
<evidence type="ECO:0000313" key="2">
    <source>
        <dbReference type="Proteomes" id="UP000789860"/>
    </source>
</evidence>
<dbReference type="EMBL" id="CAJVPM010028754">
    <property type="protein sequence ID" value="CAG8670817.1"/>
    <property type="molecule type" value="Genomic_DNA"/>
</dbReference>
<gene>
    <name evidence="1" type="ORF">SCALOS_LOCUS9369</name>
</gene>
<accession>A0ACA9NR51</accession>
<keyword evidence="2" id="KW-1185">Reference proteome</keyword>
<comment type="caution">
    <text evidence="1">The sequence shown here is derived from an EMBL/GenBank/DDBJ whole genome shotgun (WGS) entry which is preliminary data.</text>
</comment>
<feature type="non-terminal residue" evidence="1">
    <location>
        <position position="46"/>
    </location>
</feature>
<name>A0ACA9NR51_9GLOM</name>
<protein>
    <submittedName>
        <fullName evidence="1">6531_t:CDS:1</fullName>
    </submittedName>
</protein>
<dbReference type="Proteomes" id="UP000789860">
    <property type="component" value="Unassembled WGS sequence"/>
</dbReference>